<keyword evidence="3" id="KW-0732">Signal</keyword>
<dbReference type="AlphaFoldDB" id="U4LHE0"/>
<sequence>MRSSFFTAFALLALSSFSVATPHQDIVQRDALVPRQNVARPTAGEGDAIVGDSSPISSAEAPSETGKVTGSGKASGSGKPASKTVKIPTDAQVGGITIITPNVYEQFPFYKDTDFITFEWNYTSVIVTPTALNVVAYAANNDYTIAANISAQQTRVVWDVSAYNAKATMRTPSEKYTLKIWDASKPSNAAPSPGYLAPYAGSPFGIYQPKPYVPFESYVCISCPPDKNDANTDRALAGMGIMGIITASSFVWFITHRFARLN</sequence>
<dbReference type="Proteomes" id="UP000018144">
    <property type="component" value="Unassembled WGS sequence"/>
</dbReference>
<keyword evidence="2" id="KW-1133">Transmembrane helix</keyword>
<evidence type="ECO:0000256" key="2">
    <source>
        <dbReference type="SAM" id="Phobius"/>
    </source>
</evidence>
<dbReference type="OrthoDB" id="2435509at2759"/>
<reference evidence="5 6" key="1">
    <citation type="journal article" date="2013" name="PLoS Genet.">
        <title>The genome and development-dependent transcriptomes of Pyronema confluens: a window into fungal evolution.</title>
        <authorList>
            <person name="Traeger S."/>
            <person name="Altegoer F."/>
            <person name="Freitag M."/>
            <person name="Gabaldon T."/>
            <person name="Kempken F."/>
            <person name="Kumar A."/>
            <person name="Marcet-Houben M."/>
            <person name="Poggeler S."/>
            <person name="Stajich J.E."/>
            <person name="Nowrousian M."/>
        </authorList>
    </citation>
    <scope>NUCLEOTIDE SEQUENCE [LARGE SCALE GENOMIC DNA]</scope>
    <source>
        <strain evidence="6">CBS 100304</strain>
        <tissue evidence="5">Vegetative mycelium</tissue>
    </source>
</reference>
<dbReference type="PANTHER" id="PTHR42028:SF1">
    <property type="entry name" value="YALI0E30657P"/>
    <property type="match status" value="1"/>
</dbReference>
<feature type="transmembrane region" description="Helical" evidence="2">
    <location>
        <begin position="235"/>
        <end position="254"/>
    </location>
</feature>
<evidence type="ECO:0000256" key="3">
    <source>
        <dbReference type="SAM" id="SignalP"/>
    </source>
</evidence>
<organism evidence="5 6">
    <name type="scientific">Pyronema omphalodes (strain CBS 100304)</name>
    <name type="common">Pyronema confluens</name>
    <dbReference type="NCBI Taxonomy" id="1076935"/>
    <lineage>
        <taxon>Eukaryota</taxon>
        <taxon>Fungi</taxon>
        <taxon>Dikarya</taxon>
        <taxon>Ascomycota</taxon>
        <taxon>Pezizomycotina</taxon>
        <taxon>Pezizomycetes</taxon>
        <taxon>Pezizales</taxon>
        <taxon>Pyronemataceae</taxon>
        <taxon>Pyronema</taxon>
    </lineage>
</organism>
<accession>U4LHE0</accession>
<dbReference type="PANTHER" id="PTHR42028">
    <property type="entry name" value="CHROMOSOME 1, WHOLE GENOME SHOTGUN SEQUENCE"/>
    <property type="match status" value="1"/>
</dbReference>
<dbReference type="Pfam" id="PF23585">
    <property type="entry name" value="DUF7137"/>
    <property type="match status" value="1"/>
</dbReference>
<gene>
    <name evidence="5" type="ORF">PCON_10611</name>
</gene>
<keyword evidence="2" id="KW-0472">Membrane</keyword>
<keyword evidence="2" id="KW-0812">Transmembrane</keyword>
<dbReference type="STRING" id="1076935.U4LHE0"/>
<dbReference type="OMA" id="WGWNYTN"/>
<feature type="domain" description="DUF7137" evidence="4">
    <location>
        <begin position="91"/>
        <end position="220"/>
    </location>
</feature>
<protein>
    <recommendedName>
        <fullName evidence="4">DUF7137 domain-containing protein</fullName>
    </recommendedName>
</protein>
<evidence type="ECO:0000313" key="5">
    <source>
        <dbReference type="EMBL" id="CCX31328.1"/>
    </source>
</evidence>
<evidence type="ECO:0000256" key="1">
    <source>
        <dbReference type="SAM" id="MobiDB-lite"/>
    </source>
</evidence>
<keyword evidence="6" id="KW-1185">Reference proteome</keyword>
<evidence type="ECO:0000313" key="6">
    <source>
        <dbReference type="Proteomes" id="UP000018144"/>
    </source>
</evidence>
<dbReference type="EMBL" id="HF935585">
    <property type="protein sequence ID" value="CCX31328.1"/>
    <property type="molecule type" value="Genomic_DNA"/>
</dbReference>
<feature type="signal peptide" evidence="3">
    <location>
        <begin position="1"/>
        <end position="20"/>
    </location>
</feature>
<dbReference type="eggNOG" id="ENOG502RYRY">
    <property type="taxonomic scope" value="Eukaryota"/>
</dbReference>
<feature type="chain" id="PRO_5004652308" description="DUF7137 domain-containing protein" evidence="3">
    <location>
        <begin position="21"/>
        <end position="262"/>
    </location>
</feature>
<name>U4LHE0_PYROM</name>
<feature type="region of interest" description="Disordered" evidence="1">
    <location>
        <begin position="42"/>
        <end position="86"/>
    </location>
</feature>
<dbReference type="InterPro" id="IPR055561">
    <property type="entry name" value="DUF7137"/>
</dbReference>
<proteinExistence type="predicted"/>
<feature type="compositionally biased region" description="Low complexity" evidence="1">
    <location>
        <begin position="53"/>
        <end position="84"/>
    </location>
</feature>
<evidence type="ECO:0000259" key="4">
    <source>
        <dbReference type="Pfam" id="PF23585"/>
    </source>
</evidence>